<feature type="region of interest" description="Disordered" evidence="1">
    <location>
        <begin position="464"/>
        <end position="493"/>
    </location>
</feature>
<protein>
    <submittedName>
        <fullName evidence="2">Uncharacterized protein</fullName>
    </submittedName>
</protein>
<dbReference type="Proteomes" id="UP000217790">
    <property type="component" value="Unassembled WGS sequence"/>
</dbReference>
<organism evidence="2 3">
    <name type="scientific">Armillaria gallica</name>
    <name type="common">Bulbous honey fungus</name>
    <name type="synonym">Armillaria bulbosa</name>
    <dbReference type="NCBI Taxonomy" id="47427"/>
    <lineage>
        <taxon>Eukaryota</taxon>
        <taxon>Fungi</taxon>
        <taxon>Dikarya</taxon>
        <taxon>Basidiomycota</taxon>
        <taxon>Agaricomycotina</taxon>
        <taxon>Agaricomycetes</taxon>
        <taxon>Agaricomycetidae</taxon>
        <taxon>Agaricales</taxon>
        <taxon>Marasmiineae</taxon>
        <taxon>Physalacriaceae</taxon>
        <taxon>Armillaria</taxon>
    </lineage>
</organism>
<evidence type="ECO:0000313" key="2">
    <source>
        <dbReference type="EMBL" id="PBK86401.1"/>
    </source>
</evidence>
<dbReference type="InParanoid" id="A0A2H3CTN6"/>
<dbReference type="OrthoDB" id="2683861at2759"/>
<evidence type="ECO:0000313" key="3">
    <source>
        <dbReference type="Proteomes" id="UP000217790"/>
    </source>
</evidence>
<proteinExistence type="predicted"/>
<dbReference type="EMBL" id="KZ293684">
    <property type="protein sequence ID" value="PBK86401.1"/>
    <property type="molecule type" value="Genomic_DNA"/>
</dbReference>
<feature type="compositionally biased region" description="Polar residues" evidence="1">
    <location>
        <begin position="478"/>
        <end position="493"/>
    </location>
</feature>
<evidence type="ECO:0000256" key="1">
    <source>
        <dbReference type="SAM" id="MobiDB-lite"/>
    </source>
</evidence>
<reference evidence="3" key="1">
    <citation type="journal article" date="2017" name="Nat. Ecol. Evol.">
        <title>Genome expansion and lineage-specific genetic innovations in the forest pathogenic fungi Armillaria.</title>
        <authorList>
            <person name="Sipos G."/>
            <person name="Prasanna A.N."/>
            <person name="Walter M.C."/>
            <person name="O'Connor E."/>
            <person name="Balint B."/>
            <person name="Krizsan K."/>
            <person name="Kiss B."/>
            <person name="Hess J."/>
            <person name="Varga T."/>
            <person name="Slot J."/>
            <person name="Riley R."/>
            <person name="Boka B."/>
            <person name="Rigling D."/>
            <person name="Barry K."/>
            <person name="Lee J."/>
            <person name="Mihaltcheva S."/>
            <person name="LaButti K."/>
            <person name="Lipzen A."/>
            <person name="Waldron R."/>
            <person name="Moloney N.M."/>
            <person name="Sperisen C."/>
            <person name="Kredics L."/>
            <person name="Vagvoelgyi C."/>
            <person name="Patrignani A."/>
            <person name="Fitzpatrick D."/>
            <person name="Nagy I."/>
            <person name="Doyle S."/>
            <person name="Anderson J.B."/>
            <person name="Grigoriev I.V."/>
            <person name="Gueldener U."/>
            <person name="Muensterkoetter M."/>
            <person name="Nagy L.G."/>
        </authorList>
    </citation>
    <scope>NUCLEOTIDE SEQUENCE [LARGE SCALE GENOMIC DNA]</scope>
    <source>
        <strain evidence="3">Ar21-2</strain>
    </source>
</reference>
<dbReference type="AlphaFoldDB" id="A0A2H3CTN6"/>
<name>A0A2H3CTN6_ARMGA</name>
<dbReference type="STRING" id="47427.A0A2H3CTN6"/>
<gene>
    <name evidence="2" type="ORF">ARMGADRAFT_1035574</name>
</gene>
<sequence>MALTDAEKEVVEPFFGEFEQYQASGCFVDFWPKVHKAYFDMFPPPAGVLAEAQAEALKKKENSMLWFFYNKQQTLRRSKEVVTQSRVAVGSASEGRKWGLTPLEAYIKHFATPGKKFNEAIMKLRVAGEAEVGQKLSPGEIMNIRKALGMKLYQCEPEEVKKHVMELVEESKASTAQAKAEVQAPVDPASLSREEIYQVKFGKQTEGLSFMDSYPPFYDAVVAPFIEYVHQSIPLDERMARISGSNVSIPIESPPIGELNTAPAPPLPIAAQPEKAVSTARQTGKIAGGKNVAAFVAAKILPELPGEGGNMQDILAAITASSASLSNGSPWNEDMASTLDWSAAFKNLVAPFNKPTSDPAAPAVGDFDFSAFQTGPIITPSANVAAANVNPLPCGGLDFSVLRQGSSSVSSAPPIGSSLNVFLSSLDAVPGWEMQNDSMFKFDTSTEKFDDVVGGTSVYGNGAVDSNGFNGGNEESPAFNQTSSTPSSSNFDTGRSNLNVAKLLKSLSTPWSSMSVASSDTVIPLVNTEASDWSPERQDGELCELLEDQGQNKDIQKEPAPIDQENVQLSKNVVPSDEGDEHPVRLCKITQRPDDPIWRQRTETELLSDDLGDEWRSCVEHWLAFEGMTMTNDSGRLPSKAQPSILSSWLLSRNRAHYIPLNWSKEDVAQFAEDMVRWWTSVQPKWRQTDSGLPLPDYSRDLSTIRKGGKLGISGILLGLRWWGLVDPNSPTWKVMVDDVSQCLKQLKGGKASRRRATEELDDDRLAKRGRITSVKVRDIQFFVIHVK</sequence>
<accession>A0A2H3CTN6</accession>
<keyword evidence="3" id="KW-1185">Reference proteome</keyword>